<feature type="compositionally biased region" description="Polar residues" evidence="1">
    <location>
        <begin position="3482"/>
        <end position="3497"/>
    </location>
</feature>
<feature type="region of interest" description="Disordered" evidence="1">
    <location>
        <begin position="1"/>
        <end position="28"/>
    </location>
</feature>
<keyword evidence="4" id="KW-1185">Reference proteome</keyword>
<feature type="compositionally biased region" description="Low complexity" evidence="1">
    <location>
        <begin position="2418"/>
        <end position="2429"/>
    </location>
</feature>
<feature type="region of interest" description="Disordered" evidence="1">
    <location>
        <begin position="2666"/>
        <end position="2685"/>
    </location>
</feature>
<evidence type="ECO:0000313" key="4">
    <source>
        <dbReference type="Proteomes" id="UP001152759"/>
    </source>
</evidence>
<feature type="compositionally biased region" description="Polar residues" evidence="1">
    <location>
        <begin position="2967"/>
        <end position="2976"/>
    </location>
</feature>
<feature type="compositionally biased region" description="Low complexity" evidence="1">
    <location>
        <begin position="2106"/>
        <end position="2117"/>
    </location>
</feature>
<feature type="region of interest" description="Disordered" evidence="1">
    <location>
        <begin position="545"/>
        <end position="564"/>
    </location>
</feature>
<feature type="compositionally biased region" description="Basic and acidic residues" evidence="1">
    <location>
        <begin position="1"/>
        <end position="12"/>
    </location>
</feature>
<feature type="region of interest" description="Disordered" evidence="1">
    <location>
        <begin position="2080"/>
        <end position="2118"/>
    </location>
</feature>
<feature type="compositionally biased region" description="Polar residues" evidence="1">
    <location>
        <begin position="2349"/>
        <end position="2365"/>
    </location>
</feature>
<feature type="compositionally biased region" description="Polar residues" evidence="1">
    <location>
        <begin position="2723"/>
        <end position="2741"/>
    </location>
</feature>
<feature type="compositionally biased region" description="Basic residues" evidence="1">
    <location>
        <begin position="2602"/>
        <end position="2621"/>
    </location>
</feature>
<feature type="compositionally biased region" description="Polar residues" evidence="1">
    <location>
        <begin position="2776"/>
        <end position="2788"/>
    </location>
</feature>
<feature type="region of interest" description="Disordered" evidence="1">
    <location>
        <begin position="2967"/>
        <end position="3019"/>
    </location>
</feature>
<feature type="compositionally biased region" description="Polar residues" evidence="1">
    <location>
        <begin position="2873"/>
        <end position="2886"/>
    </location>
</feature>
<feature type="region of interest" description="Disordered" evidence="1">
    <location>
        <begin position="2723"/>
        <end position="2742"/>
    </location>
</feature>
<feature type="compositionally biased region" description="Low complexity" evidence="1">
    <location>
        <begin position="1692"/>
        <end position="1709"/>
    </location>
</feature>
<feature type="region of interest" description="Disordered" evidence="1">
    <location>
        <begin position="3133"/>
        <end position="3206"/>
    </location>
</feature>
<dbReference type="PROSITE" id="PS00028">
    <property type="entry name" value="ZINC_FINGER_C2H2_1"/>
    <property type="match status" value="2"/>
</dbReference>
<dbReference type="SMART" id="SM00355">
    <property type="entry name" value="ZnF_C2H2"/>
    <property type="match status" value="3"/>
</dbReference>
<feature type="domain" description="C2H2-type" evidence="2">
    <location>
        <begin position="722"/>
        <end position="743"/>
    </location>
</feature>
<feature type="domain" description="C2H2-type" evidence="2">
    <location>
        <begin position="751"/>
        <end position="771"/>
    </location>
</feature>
<feature type="compositionally biased region" description="Polar residues" evidence="1">
    <location>
        <begin position="2622"/>
        <end position="2644"/>
    </location>
</feature>
<feature type="compositionally biased region" description="Basic residues" evidence="1">
    <location>
        <begin position="2666"/>
        <end position="2679"/>
    </location>
</feature>
<feature type="region of interest" description="Disordered" evidence="1">
    <location>
        <begin position="2257"/>
        <end position="2277"/>
    </location>
</feature>
<feature type="compositionally biased region" description="Polar residues" evidence="1">
    <location>
        <begin position="3179"/>
        <end position="3206"/>
    </location>
</feature>
<feature type="region of interest" description="Disordered" evidence="1">
    <location>
        <begin position="2834"/>
        <end position="2931"/>
    </location>
</feature>
<feature type="compositionally biased region" description="Basic and acidic residues" evidence="1">
    <location>
        <begin position="2998"/>
        <end position="3008"/>
    </location>
</feature>
<evidence type="ECO:0000259" key="2">
    <source>
        <dbReference type="PROSITE" id="PS00028"/>
    </source>
</evidence>
<sequence>MTDKEYDPESFRVEPTFSPDINRDGGHHEELDLGFATLSVIKTEPPSDIGQNSEPVDDSENFFGSWEVIKQEPYSPEETVPLAENFLLSPDFINKEQTHFAKRSDLPIDGEADTPIWPNSCLSGKSSEDDEYRVYNEIVRSFPTTFCKKSTQFKSNPAISCNFSLPGTSNNYFFFESSVSSVGNRFTGDSDELSADFLTNFNEQVILSSVENKSVRSVASLQGAKSYQHRWKNGRKRRKLRGHVWSKNKKQAKKNKSLLHRHKTLETSSLSHQAHSSAQKYLQTDSYEPHEEIPREFLSSLQLQSRSDSSRSSVKQPMLPSRELDQMPEVILNNEINTPEDLSFQSFDSESLLSSLRTHNHSLLKEGNERNKCLRCGLNFHLKPRLLSKDFQNSGSHYFQCFFCCASYSKACKSGFKSHLGAHILSFFFKCCNRELGFKINFDYDVQAIIKKYGTKSKNSASIAKNPPTGLDQRNRLNRENACHRNYDLAQTVLSDGELSVESDLDSCEDQTGPQDNSGIISQRVPEISDTFTVKTWESDAELLKGSSATNHHQKSSTDPLGASEYLKVPETSKSNLASIEEKFTLVSDLKPRLFTKIDLNSGVCSQRPVSNRSILTCLSEEDMKEHCQRVKNGCARLPRIVLTPVTEDSIKMYNSSLRMKRRIRNKEVMDAETWNKRMSEKLKRVCLESQSSLQECKKCHNNFVKHAKVDLLLEMGELSPCGKCFTSFHFKHRFEKHVMASHPFAGPFACYLCKLKCQTWDQFVYHMKLHDLNRHLCQDCSISVHQNVAYSHELLIQRALESNIDFKSNFREWSVKRSIRPDNLNENLPSLDVLNKIIGIESQDSSSDLPAACIESRALSIMAPDLEGKVTDSNIALVQKVSPSVGRNRKFKKRRRKFRKLPVDLSSLSTIGVFFNHDTQTIVGECLKPTTDPVPVSSVLETASTVFDPLNGSLDDSLSTQIEGSITTLAKHFSKNQKDFDIFEIYSSLDTNSYSPKRQSKSVGKNKGKASCVTIVRTSPKASSDCLNEIERPSSPIFYYEDENDETICSLQNSLKQCKEILDKDVFEQSEILPSCNFKSSFLQDDLLKNEESAKQLTSKQHNSNLHSQDQPLAVGVSEELGVLPSDEHCLSNHQEFCGPSNTGSTTLSAESATIHKSAFNSGSSKELLNYKGSSNPLSSCHIEVIGIHFIQETENSTGDFVDQSSADRENECRKDQNEIKVSKLTFGSVDSMKLARPSSIVSPHPNEVFKIPSSECCTQISNSAVKFDMPSKSKESVLLSVASSVVMNAPTPVEMDRTALSDTQSLLADLCERVEMESDPIGNVKVQSSNEETETLSVTSGAAVRESAVESVVDTDRTALYDTQSLLVEMCDRVEMDLDSTSNFEVLSSKGEIETLSVISSAVMNMPTIESAVEMDRITLFDAQSLLAEMCERVEMNSDLSSDIEIQSKIQETKAQSVVTGSAVNTLIVESPDEIDKTTQCDTQSLLVEMCDRVEMDLDSTSNFEILSSKGEIETLSVISSAVMNMPTIESAVEMDRITLCDAQNLLAEMCERVEMNFDLSSDIEIPSKIQETKAQSVVTGTAVNTLIVESPDEIDKTAQCDTQSRLAEMCEKIGMDCELESQFTYKNHSHIGVLPRNSNIQPNLDVLNMAETHTCANSSTATVMQYHPKESPMDQNSIPLDLSKPYDAGLGSESRSVSRSSLGLSSKNPPRNEPVINRISPLLDRRMRFPLNLTKSAPSQANILSESMSDNMGDSSSDDEETVIASNVSGASVEVFEAVESLLSEVEQDIPSFSSTFNESKNMEAWKDRSGEASPTIGFQSFDYSDGCSYIADSSSDDEETVTASNASGASAEVFEAVESLLSEVEQDIPSFSSTFNESKNMEAWKDRSGEDSPTIGFQSFDYSDGCSYIADSSSDDEETVIANNVSGASAEVFEAVESLLSEVEQDIPSFSSTFNESKNMKAWKDRSREASPTIGFQSFDCSDGCSYIADSSSDDEETVTASNASSASAEVFEAVESLLSEVEQDAPSFSSTHNGRENIKTWKNKSGEASPTIGFESFDHSYSKIDSILINMEGKTKKQWSQSRNLPTKRALKRLHGSEPVSSTGSDTDSSYSLRLSAHPSRVFSSLRKSVKKRRFLGKQKDNKQSCNSLNLGNEEIPVEDAKKNQRGRKRKKGWNPERAQRQAVICRQQGRGPNGRFLTKTQKSDKKSKQRPSHVLDHSYSTLESFSSLRSQNSSNGDTTSLSDYNLDKSECESAADHSRSKTGGSDTYRRGFKVRRKKVSCSLKPTSQSLLKPNQFHGPSDEFFASGVKNHATEAEVKISEGLKKRRKRKIYTADVQRALRSRYTSQSSSDYPKCQSENSAEKPTVLKNQTFLKNSSTDQESQKHIGVAIMQVPGSNKEPAEISAVPISINSSESSQVSSQLSHQAKRKKRRRLARRFCHRTLSSKYRYSKLQNITPQSAERSVIGDLSTNKGESIEENLTIGKKRAKSHNKNDMVKNYSSRKVLMDDLGSNRFINKGEDNIGRGNSPKVESTKHLDNTCTAKTFQKRQKQSSEKRLCKGRKREAIASIKNSPLPDNNVLSMFTESKTIENSSSPAKKRKKRNSRKPFTVRKRRTNVGNNLITSNSASKVKNENTLEPSENGRPLNATKLQSARIKFTGKQHLQKVGRSHQRSMKSNAKTDINQDLNNVLAESVEILTEVLQSSTSIDHQMETNFSFDVPSQDNAQGDTAETNPNEESRFLTTDCHSDLVSSVDNNNLSSKSSNDAAGGTTESKLTETVAQRSSHRRNRGNRLTEICLMIRVPGLPRKPKPGFVVSKAKTVNLQSSKITKTERRNVKSSRDLKSKASCAKGRKAKKQFQIRQRNMRSKQLNSVKITTRTAQEACHPNSKNDEKNLATPKPLPATTEQQESKEQMRKYPTKPRKGCSRTFSARHVLFKRRCLTELLETVNYINVNQLDSSQINSGFKINSDNRPKPPKLMKRRKHKKSSSSKSAERKGKERKNPSLRTSSKLYKVKKLPSDHSLTDLDTCGSSLNCAPAEDTKDSLSPCEAERNQALKLFFSVNLPTLKPAFSEENKHCSESGAIFSSPCSSSNTLKKLEFAESQAAEKISELSESLGADNNSIKSTNISVVTSKPSNEDNDRNNEPSTEIPHVVSTGSPSPVLSDLESEHNNLSHYTSSDSGSRNQGFESSSPSITHTSIQKEFCVEDKDKISEHSAKKINLDSTEEPNKSMDCTVSSGPKMAKISPSFRQKPNECQFQVAPAVEHERRMNLPQSQAMNINPWDSASGPDSRMYYPRQSEIMPSYQHFDPCFESNSRGVWTPPYTNRDHCQEMFHNYHRNNPCSTMNYYASAGAQSALQSAASRPNFCNFPQYTDSHSTSVPISLHNQNVSSHEHTQQFYPNFYSSMSNTTANPINYQTSNFYSPQISATFSPNSQVLSRLDSNYSQVGPSVNQSASDLGNYTSSQNYICSEPIPHSSTNSNQESTPSNMNGPVYMTL</sequence>
<feature type="region of interest" description="Disordered" evidence="1">
    <location>
        <begin position="2418"/>
        <end position="2439"/>
    </location>
</feature>
<feature type="compositionally biased region" description="Basic residues" evidence="1">
    <location>
        <begin position="2980"/>
        <end position="2994"/>
    </location>
</feature>
<feature type="compositionally biased region" description="Basic and acidic residues" evidence="1">
    <location>
        <begin position="2835"/>
        <end position="2850"/>
    </location>
</feature>
<dbReference type="EMBL" id="OU963862">
    <property type="protein sequence ID" value="CAH0754263.1"/>
    <property type="molecule type" value="Genomic_DNA"/>
</dbReference>
<dbReference type="Proteomes" id="UP001152759">
    <property type="component" value="Chromosome 1"/>
</dbReference>
<evidence type="ECO:0000313" key="3">
    <source>
        <dbReference type="EMBL" id="CAH0754263.1"/>
    </source>
</evidence>
<feature type="compositionally biased region" description="Basic residues" evidence="1">
    <location>
        <begin position="2856"/>
        <end position="2872"/>
    </location>
</feature>
<feature type="compositionally biased region" description="Low complexity" evidence="1">
    <location>
        <begin position="304"/>
        <end position="313"/>
    </location>
</feature>
<feature type="compositionally biased region" description="Basic residues" evidence="1">
    <location>
        <begin position="2169"/>
        <end position="2178"/>
    </location>
</feature>
<feature type="region of interest" description="Disordered" evidence="1">
    <location>
        <begin position="2348"/>
        <end position="2389"/>
    </location>
</feature>
<feature type="compositionally biased region" description="Polar residues" evidence="1">
    <location>
        <begin position="2373"/>
        <end position="2386"/>
    </location>
</feature>
<feature type="compositionally biased region" description="Basic residues" evidence="1">
    <location>
        <begin position="227"/>
        <end position="257"/>
    </location>
</feature>
<protein>
    <recommendedName>
        <fullName evidence="2">C2H2-type domain-containing protein</fullName>
    </recommendedName>
</protein>
<feature type="region of interest" description="Disordered" evidence="1">
    <location>
        <begin position="304"/>
        <end position="327"/>
    </location>
</feature>
<dbReference type="KEGG" id="btab:109036629"/>
<feature type="region of interest" description="Disordered" evidence="1">
    <location>
        <begin position="2029"/>
        <end position="2052"/>
    </location>
</feature>
<feature type="region of interest" description="Disordered" evidence="1">
    <location>
        <begin position="2758"/>
        <end position="2796"/>
    </location>
</feature>
<feature type="region of interest" description="Disordered" evidence="1">
    <location>
        <begin position="3476"/>
        <end position="3504"/>
    </location>
</feature>
<feature type="region of interest" description="Disordered" evidence="1">
    <location>
        <begin position="2139"/>
        <end position="2225"/>
    </location>
</feature>
<feature type="region of interest" description="Disordered" evidence="1">
    <location>
        <begin position="226"/>
        <end position="257"/>
    </location>
</feature>
<feature type="region of interest" description="Disordered" evidence="1">
    <location>
        <begin position="1672"/>
        <end position="1719"/>
    </location>
</feature>
<feature type="compositionally biased region" description="Low complexity" evidence="1">
    <location>
        <begin position="2758"/>
        <end position="2771"/>
    </location>
</feature>
<reference evidence="3" key="1">
    <citation type="submission" date="2021-12" db="EMBL/GenBank/DDBJ databases">
        <authorList>
            <person name="King R."/>
        </authorList>
    </citation>
    <scope>NUCLEOTIDE SEQUENCE</scope>
</reference>
<accession>A0A9P0G2G4</accession>
<feature type="compositionally biased region" description="Polar residues" evidence="1">
    <location>
        <begin position="2591"/>
        <end position="2601"/>
    </location>
</feature>
<evidence type="ECO:0000256" key="1">
    <source>
        <dbReference type="SAM" id="MobiDB-lite"/>
    </source>
</evidence>
<feature type="region of interest" description="Disordered" evidence="1">
    <location>
        <begin position="2591"/>
        <end position="2651"/>
    </location>
</feature>
<organism evidence="3 4">
    <name type="scientific">Bemisia tabaci</name>
    <name type="common">Sweetpotato whitefly</name>
    <name type="synonym">Aleurodes tabaci</name>
    <dbReference type="NCBI Taxonomy" id="7038"/>
    <lineage>
        <taxon>Eukaryota</taxon>
        <taxon>Metazoa</taxon>
        <taxon>Ecdysozoa</taxon>
        <taxon>Arthropoda</taxon>
        <taxon>Hexapoda</taxon>
        <taxon>Insecta</taxon>
        <taxon>Pterygota</taxon>
        <taxon>Neoptera</taxon>
        <taxon>Paraneoptera</taxon>
        <taxon>Hemiptera</taxon>
        <taxon>Sternorrhyncha</taxon>
        <taxon>Aleyrodoidea</taxon>
        <taxon>Aleyrodidae</taxon>
        <taxon>Aleyrodinae</taxon>
        <taxon>Bemisia</taxon>
    </lineage>
</organism>
<dbReference type="InterPro" id="IPR013087">
    <property type="entry name" value="Znf_C2H2_type"/>
</dbReference>
<name>A0A9P0G2G4_BEMTA</name>
<gene>
    <name evidence="3" type="ORF">BEMITA_LOCUS1495</name>
</gene>
<proteinExistence type="predicted"/>